<dbReference type="SMART" id="SM00530">
    <property type="entry name" value="HTH_XRE"/>
    <property type="match status" value="1"/>
</dbReference>
<dbReference type="AlphaFoldDB" id="R4WSQ6"/>
<feature type="domain" description="HTH cro/C1-type" evidence="1">
    <location>
        <begin position="35"/>
        <end position="93"/>
    </location>
</feature>
<dbReference type="Pfam" id="PF01381">
    <property type="entry name" value="HTH_3"/>
    <property type="match status" value="1"/>
</dbReference>
<dbReference type="InterPro" id="IPR010982">
    <property type="entry name" value="Lambda_DNA-bd_dom_sf"/>
</dbReference>
<dbReference type="EMBL" id="AP013058">
    <property type="protein sequence ID" value="BAN21916.1"/>
    <property type="molecule type" value="Genomic_DNA"/>
</dbReference>
<accession>R4WSQ6</accession>
<dbReference type="HOGENOM" id="CLU_066192_18_0_4"/>
<dbReference type="KEGG" id="buo:BRPE64_ACDS01620"/>
<dbReference type="PROSITE" id="PS50943">
    <property type="entry name" value="HTH_CROC1"/>
    <property type="match status" value="1"/>
</dbReference>
<protein>
    <submittedName>
        <fullName evidence="2">Helix-turn-helix domain protein</fullName>
    </submittedName>
</protein>
<keyword evidence="3" id="KW-1185">Reference proteome</keyword>
<dbReference type="CDD" id="cd00093">
    <property type="entry name" value="HTH_XRE"/>
    <property type="match status" value="1"/>
</dbReference>
<proteinExistence type="predicted"/>
<reference evidence="2 3" key="1">
    <citation type="journal article" date="2013" name="Genome Announc.">
        <title>Complete Genome Sequence of Burkholderia sp. Strain RPE64, Bacterial Symbiont of the Bean Bug Riptortus pedestris.</title>
        <authorList>
            <person name="Shibata T.F."/>
            <person name="Maeda T."/>
            <person name="Nikoh N."/>
            <person name="Yamaguchi K."/>
            <person name="Oshima K."/>
            <person name="Hattori M."/>
            <person name="Nishiyama T."/>
            <person name="Hasebe M."/>
            <person name="Fukatsu T."/>
            <person name="Kikuchi Y."/>
            <person name="Shigenobu S."/>
        </authorList>
    </citation>
    <scope>NUCLEOTIDE SEQUENCE [LARGE SCALE GENOMIC DNA]</scope>
</reference>
<evidence type="ECO:0000313" key="3">
    <source>
        <dbReference type="Proteomes" id="UP000013966"/>
    </source>
</evidence>
<dbReference type="InterPro" id="IPR001387">
    <property type="entry name" value="Cro/C1-type_HTH"/>
</dbReference>
<organism evidence="2 3">
    <name type="scientific">Caballeronia insecticola</name>
    <dbReference type="NCBI Taxonomy" id="758793"/>
    <lineage>
        <taxon>Bacteria</taxon>
        <taxon>Pseudomonadati</taxon>
        <taxon>Pseudomonadota</taxon>
        <taxon>Betaproteobacteria</taxon>
        <taxon>Burkholderiales</taxon>
        <taxon>Burkholderiaceae</taxon>
        <taxon>Caballeronia</taxon>
    </lineage>
</organism>
<dbReference type="GO" id="GO:0003677">
    <property type="term" value="F:DNA binding"/>
    <property type="evidence" value="ECO:0007669"/>
    <property type="project" value="InterPro"/>
</dbReference>
<gene>
    <name evidence="2" type="ORF">BRPE64_ACDS01620</name>
</gene>
<evidence type="ECO:0000313" key="2">
    <source>
        <dbReference type="EMBL" id="BAN21916.1"/>
    </source>
</evidence>
<evidence type="ECO:0000259" key="1">
    <source>
        <dbReference type="PROSITE" id="PS50943"/>
    </source>
</evidence>
<dbReference type="Proteomes" id="UP000013966">
    <property type="component" value="Chromosome 1"/>
</dbReference>
<dbReference type="Gene3D" id="1.10.260.40">
    <property type="entry name" value="lambda repressor-like DNA-binding domains"/>
    <property type="match status" value="1"/>
</dbReference>
<sequence>MSHDDGKVARQLAANPELKAAYDALAPEYEALDALLHARKEAGLTQAQIAERMGTTASAVARLEGSLISEKHSPSISTLRKYAKACGKTLRISLV</sequence>
<name>R4WSQ6_9BURK</name>
<dbReference type="PATRIC" id="fig|758793.3.peg.163"/>
<dbReference type="SUPFAM" id="SSF47413">
    <property type="entry name" value="lambda repressor-like DNA-binding domains"/>
    <property type="match status" value="1"/>
</dbReference>
<dbReference type="STRING" id="758793.BRPE64_ACDS01620"/>
<reference evidence="2 3" key="2">
    <citation type="journal article" date="2018" name="Int. J. Syst. Evol. Microbiol.">
        <title>Burkholderia insecticola sp. nov., a gut symbiotic bacterium of the bean bug Riptortus pedestris.</title>
        <authorList>
            <person name="Takeshita K."/>
            <person name="Tamaki H."/>
            <person name="Ohbayashi T."/>
            <person name="Meng X.-Y."/>
            <person name="Sone T."/>
            <person name="Mitani Y."/>
            <person name="Peeters C."/>
            <person name="Kikuchi Y."/>
            <person name="Vandamme P."/>
        </authorList>
    </citation>
    <scope>NUCLEOTIDE SEQUENCE [LARGE SCALE GENOMIC DNA]</scope>
    <source>
        <strain evidence="2">RPE64</strain>
    </source>
</reference>